<feature type="transmembrane region" description="Helical" evidence="1">
    <location>
        <begin position="111"/>
        <end position="132"/>
    </location>
</feature>
<keyword evidence="1" id="KW-0812">Transmembrane</keyword>
<dbReference type="EMBL" id="JAEFBJ010000010">
    <property type="protein sequence ID" value="KAG7564273.1"/>
    <property type="molecule type" value="Genomic_DNA"/>
</dbReference>
<comment type="caution">
    <text evidence="3">The sequence shown here is derived from an EMBL/GenBank/DDBJ whole genome shotgun (WGS) entry which is preliminary data.</text>
</comment>
<evidence type="ECO:0000313" key="3">
    <source>
        <dbReference type="EMBL" id="KAG7564273.1"/>
    </source>
</evidence>
<accession>A0A8T1ZU64</accession>
<keyword evidence="4" id="KW-1185">Reference proteome</keyword>
<feature type="domain" description="Retrotransposon gag" evidence="2">
    <location>
        <begin position="215"/>
        <end position="310"/>
    </location>
</feature>
<name>A0A8T1ZU64_ARASU</name>
<gene>
    <name evidence="3" type="ORF">ISN44_As10g010430</name>
</gene>
<keyword evidence="1" id="KW-0472">Membrane</keyword>
<dbReference type="OrthoDB" id="1113089at2759"/>
<organism evidence="3 4">
    <name type="scientific">Arabidopsis suecica</name>
    <name type="common">Swedish thale-cress</name>
    <name type="synonym">Cardaminopsis suecica</name>
    <dbReference type="NCBI Taxonomy" id="45249"/>
    <lineage>
        <taxon>Eukaryota</taxon>
        <taxon>Viridiplantae</taxon>
        <taxon>Streptophyta</taxon>
        <taxon>Embryophyta</taxon>
        <taxon>Tracheophyta</taxon>
        <taxon>Spermatophyta</taxon>
        <taxon>Magnoliopsida</taxon>
        <taxon>eudicotyledons</taxon>
        <taxon>Gunneridae</taxon>
        <taxon>Pentapetalae</taxon>
        <taxon>rosids</taxon>
        <taxon>malvids</taxon>
        <taxon>Brassicales</taxon>
        <taxon>Brassicaceae</taxon>
        <taxon>Camelineae</taxon>
        <taxon>Arabidopsis</taxon>
    </lineage>
</organism>
<proteinExistence type="predicted"/>
<keyword evidence="1" id="KW-1133">Transmembrane helix</keyword>
<dbReference type="Proteomes" id="UP000694251">
    <property type="component" value="Chromosome 10"/>
</dbReference>
<evidence type="ECO:0000256" key="1">
    <source>
        <dbReference type="SAM" id="Phobius"/>
    </source>
</evidence>
<reference evidence="3 4" key="1">
    <citation type="submission" date="2020-12" db="EMBL/GenBank/DDBJ databases">
        <title>Concerted genomic and epigenomic changes stabilize Arabidopsis allopolyploids.</title>
        <authorList>
            <person name="Chen Z."/>
        </authorList>
    </citation>
    <scope>NUCLEOTIDE SEQUENCE [LARGE SCALE GENOMIC DNA]</scope>
    <source>
        <strain evidence="3">As9502</strain>
        <tissue evidence="3">Leaf</tissue>
    </source>
</reference>
<protein>
    <submittedName>
        <fullName evidence="3">Retrotransposon gag domain</fullName>
    </submittedName>
</protein>
<dbReference type="Pfam" id="PF03732">
    <property type="entry name" value="Retrotrans_gag"/>
    <property type="match status" value="1"/>
</dbReference>
<dbReference type="InterPro" id="IPR005162">
    <property type="entry name" value="Retrotrans_gag_dom"/>
</dbReference>
<sequence length="436" mass="49030">MSASCSSLPYAKCLVECRFEKTLKLRPSMRSSVAVECLRKTWLVILDHAIECCSRVTDGVQVEDTRPRGRIKLLLGYSTMSSSMLLDSGLLLPICSPTAPNHLKITQECNIWMSELAFVVVVMVVVMVMGVIGADQDQSKGVVDRGAGGAEALQVQPRATVLRKLSSYFKMMEQMQRIGTKFFLGGAKPVEADEWRIWSERNFRLIRCPEGYQVDLAVHYLQGDPHLWWRGVAARRAQAGMIWADFVGEFNAKYFPTDAIDRLEGQFLELSQGIRMVCEYEAEFNRLSVYVGRAMEGEQARVLRFLRGLRAESKKSYLARLFVSVMKLVETATFLEEGLRDEAVVVSPTLQAKKPQHQFSSSKCSKPLYCVLDRVRLDVGSREQSRARRVSIFRFATASLSIETKRVSVDTTGVLVTIDTRKVSVDPSMLMEGSPH</sequence>
<evidence type="ECO:0000313" key="4">
    <source>
        <dbReference type="Proteomes" id="UP000694251"/>
    </source>
</evidence>
<dbReference type="AlphaFoldDB" id="A0A8T1ZU64"/>
<evidence type="ECO:0000259" key="2">
    <source>
        <dbReference type="Pfam" id="PF03732"/>
    </source>
</evidence>